<accession>A0A563DIL4</accession>
<evidence type="ECO:0000259" key="1">
    <source>
        <dbReference type="Pfam" id="PF08887"/>
    </source>
</evidence>
<evidence type="ECO:0000313" key="3">
    <source>
        <dbReference type="EMBL" id="TWP29922.1"/>
    </source>
</evidence>
<name>A0A563DIL4_9FLAO</name>
<sequence length="179" mass="20689">MIKNFIKESNFDNDIILKYKDKLPNKLINIWINFGIGSFIKGYIKVINPDKHLDLLKEVYQSPNSNEYIPIFITGMGDFIVWENNFTVLVNCKKGYSKVIESGFEYFVEDLNDESFLIEELDNKNFKEALQKLGDLDYDECFGYVPLLGLGGSEKVENLQKVKIKEHISLIGQMMGKIK</sequence>
<dbReference type="Pfam" id="PF08906">
    <property type="entry name" value="T6SS_Tdi1_C"/>
    <property type="match status" value="1"/>
</dbReference>
<dbReference type="InterPro" id="IPR014983">
    <property type="entry name" value="GAD-rel"/>
</dbReference>
<evidence type="ECO:0000313" key="4">
    <source>
        <dbReference type="Proteomes" id="UP000319499"/>
    </source>
</evidence>
<dbReference type="Pfam" id="PF08887">
    <property type="entry name" value="GAD-like"/>
    <property type="match status" value="1"/>
</dbReference>
<dbReference type="RefSeq" id="WP_146291736.1">
    <property type="nucleotide sequence ID" value="NZ_SELH01000013.1"/>
</dbReference>
<proteinExistence type="predicted"/>
<comment type="caution">
    <text evidence="3">The sequence shown here is derived from an EMBL/GenBank/DDBJ whole genome shotgun (WGS) entry which is preliminary data.</text>
</comment>
<dbReference type="AlphaFoldDB" id="A0A563DIL4"/>
<evidence type="ECO:0000259" key="2">
    <source>
        <dbReference type="Pfam" id="PF08906"/>
    </source>
</evidence>
<protein>
    <submittedName>
        <fullName evidence="3">DUF1851 domain-containing protein</fullName>
    </submittedName>
</protein>
<organism evidence="3 4">
    <name type="scientific">Apibacter muscae</name>
    <dbReference type="NCBI Taxonomy" id="2509004"/>
    <lineage>
        <taxon>Bacteria</taxon>
        <taxon>Pseudomonadati</taxon>
        <taxon>Bacteroidota</taxon>
        <taxon>Flavobacteriia</taxon>
        <taxon>Flavobacteriales</taxon>
        <taxon>Weeksellaceae</taxon>
        <taxon>Apibacter</taxon>
    </lineage>
</organism>
<dbReference type="InterPro" id="IPR015002">
    <property type="entry name" value="T6SS_Tdi1_C"/>
</dbReference>
<dbReference type="OrthoDB" id="2216648at2"/>
<feature type="domain" description="T6SS immunity protein Tdi1 C-terminal" evidence="2">
    <location>
        <begin position="103"/>
        <end position="175"/>
    </location>
</feature>
<dbReference type="Proteomes" id="UP000319499">
    <property type="component" value="Unassembled WGS sequence"/>
</dbReference>
<feature type="domain" description="GAD-related" evidence="1">
    <location>
        <begin position="7"/>
        <end position="91"/>
    </location>
</feature>
<keyword evidence="4" id="KW-1185">Reference proteome</keyword>
<reference evidence="3 4" key="1">
    <citation type="submission" date="2019-02" db="EMBL/GenBank/DDBJ databases">
        <title>Apibacter muscae sp. nov.: a novel member of the house fly microbiota.</title>
        <authorList>
            <person name="Park R."/>
        </authorList>
    </citation>
    <scope>NUCLEOTIDE SEQUENCE [LARGE SCALE GENOMIC DNA]</scope>
    <source>
        <strain evidence="3 4">AL1</strain>
    </source>
</reference>
<dbReference type="EMBL" id="SELH01000013">
    <property type="protein sequence ID" value="TWP29922.1"/>
    <property type="molecule type" value="Genomic_DNA"/>
</dbReference>
<gene>
    <name evidence="3" type="ORF">ETU09_02770</name>
</gene>